<dbReference type="Gene3D" id="2.40.10.10">
    <property type="entry name" value="Trypsin-like serine proteases"/>
    <property type="match status" value="1"/>
</dbReference>
<dbReference type="AlphaFoldDB" id="D5UBR3"/>
<dbReference type="InterPro" id="IPR050430">
    <property type="entry name" value="Peptidase_S1"/>
</dbReference>
<name>D5UBR3_CELFN</name>
<sequence length="359" mass="36401">MSESIGRSGHGQRVGLVALAALVALTAVEAPARAVQGSVTEPAAAAATVRLEIAGDPSAAPGQTRERACSGALVAASWVMTAASCFADASGVVPAGAPVWATTATVGRPDLTATSGQVVKIDRLVSHPDRDVVLAHLATGVSGTAPVPVATTAPVVGETLTVSGYGRTKDAVVPRAVHAAPYTVASVLDVAFDITPAQDDAGICKGDAGGPALRTTGSGGVELVAIHHTAYQGGCLGSASTRRDATETRVDDLRPWVLQVTAPKPGDDGFQSAYVASLYRDLYTVNGGRVWEAASNNGWRNQDSQVPAPGAIAAMTARGVKYIYTVNGGQVWEAASNDGWTNRSSLVTTAGPLAVAVLD</sequence>
<dbReference type="InterPro" id="IPR001254">
    <property type="entry name" value="Trypsin_dom"/>
</dbReference>
<comment type="similarity">
    <text evidence="1">Belongs to the peptidase S1 family.</text>
</comment>
<dbReference type="PANTHER" id="PTHR24276">
    <property type="entry name" value="POLYSERASE-RELATED"/>
    <property type="match status" value="1"/>
</dbReference>
<dbReference type="InterPro" id="IPR009003">
    <property type="entry name" value="Peptidase_S1_PA"/>
</dbReference>
<dbReference type="InterPro" id="IPR001314">
    <property type="entry name" value="Peptidase_S1A"/>
</dbReference>
<reference evidence="4 5" key="1">
    <citation type="journal article" date="2010" name="Stand. Genomic Sci.">
        <title>Complete genome sequence of Cellulomonas flavigena type strain (134).</title>
        <authorList>
            <person name="Abt B."/>
            <person name="Foster B."/>
            <person name="Lapidus A."/>
            <person name="Clum A."/>
            <person name="Sun H."/>
            <person name="Pukall R."/>
            <person name="Lucas S."/>
            <person name="Glavina Del Rio T."/>
            <person name="Nolan M."/>
            <person name="Tice H."/>
            <person name="Cheng J.F."/>
            <person name="Pitluck S."/>
            <person name="Liolios K."/>
            <person name="Ivanova N."/>
            <person name="Mavromatis K."/>
            <person name="Ovchinnikova G."/>
            <person name="Pati A."/>
            <person name="Goodwin L."/>
            <person name="Chen A."/>
            <person name="Palaniappan K."/>
            <person name="Land M."/>
            <person name="Hauser L."/>
            <person name="Chang Y.J."/>
            <person name="Jeffries C.D."/>
            <person name="Rohde M."/>
            <person name="Goker M."/>
            <person name="Woyke T."/>
            <person name="Bristow J."/>
            <person name="Eisen J.A."/>
            <person name="Markowitz V."/>
            <person name="Hugenholtz P."/>
            <person name="Kyrpides N.C."/>
            <person name="Klenk H.P."/>
        </authorList>
    </citation>
    <scope>NUCLEOTIDE SEQUENCE [LARGE SCALE GENOMIC DNA]</scope>
    <source>
        <strain evidence="5">ATCC 482 / DSM 20109 / BCRC 11376 / JCM 18109 / NBRC 3775 / NCIMB 8073 / NRS 134</strain>
    </source>
</reference>
<dbReference type="SUPFAM" id="SSF50494">
    <property type="entry name" value="Trypsin-like serine proteases"/>
    <property type="match status" value="1"/>
</dbReference>
<dbReference type="GO" id="GO:0006508">
    <property type="term" value="P:proteolysis"/>
    <property type="evidence" value="ECO:0007669"/>
    <property type="project" value="InterPro"/>
</dbReference>
<evidence type="ECO:0000256" key="2">
    <source>
        <dbReference type="ARBA" id="ARBA00023157"/>
    </source>
</evidence>
<dbReference type="eggNOG" id="COG5640">
    <property type="taxonomic scope" value="Bacteria"/>
</dbReference>
<dbReference type="PRINTS" id="PR00722">
    <property type="entry name" value="CHYMOTRYPSIN"/>
</dbReference>
<evidence type="ECO:0000259" key="3">
    <source>
        <dbReference type="PROSITE" id="PS50240"/>
    </source>
</evidence>
<dbReference type="Pfam" id="PF00089">
    <property type="entry name" value="Trypsin"/>
    <property type="match status" value="1"/>
</dbReference>
<dbReference type="InterPro" id="IPR043504">
    <property type="entry name" value="Peptidase_S1_PA_chymotrypsin"/>
</dbReference>
<evidence type="ECO:0000313" key="5">
    <source>
        <dbReference type="Proteomes" id="UP000000849"/>
    </source>
</evidence>
<dbReference type="RefSeq" id="WP_013116492.1">
    <property type="nucleotide sequence ID" value="NC_014151.1"/>
</dbReference>
<proteinExistence type="inferred from homology"/>
<dbReference type="Proteomes" id="UP000000849">
    <property type="component" value="Chromosome"/>
</dbReference>
<dbReference type="STRING" id="446466.Cfla_1258"/>
<dbReference type="HOGENOM" id="CLU_070987_0_0_11"/>
<organism evidence="4 5">
    <name type="scientific">Cellulomonas flavigena (strain ATCC 482 / DSM 20109 / BCRC 11376 / JCM 18109 / NBRC 3775 / NCIMB 8073 / NRS 134)</name>
    <dbReference type="NCBI Taxonomy" id="446466"/>
    <lineage>
        <taxon>Bacteria</taxon>
        <taxon>Bacillati</taxon>
        <taxon>Actinomycetota</taxon>
        <taxon>Actinomycetes</taxon>
        <taxon>Micrococcales</taxon>
        <taxon>Cellulomonadaceae</taxon>
        <taxon>Cellulomonas</taxon>
    </lineage>
</organism>
<gene>
    <name evidence="4" type="ordered locus">Cfla_1258</name>
</gene>
<dbReference type="EMBL" id="CP001964">
    <property type="protein sequence ID" value="ADG74158.1"/>
    <property type="molecule type" value="Genomic_DNA"/>
</dbReference>
<keyword evidence="2" id="KW-1015">Disulfide bond</keyword>
<dbReference type="KEGG" id="cfl:Cfla_1258"/>
<accession>D5UBR3</accession>
<dbReference type="GO" id="GO:0004252">
    <property type="term" value="F:serine-type endopeptidase activity"/>
    <property type="evidence" value="ECO:0007669"/>
    <property type="project" value="InterPro"/>
</dbReference>
<protein>
    <submittedName>
        <fullName evidence="4">Peptidase S1 and S6 chymotrypsin/Hap</fullName>
    </submittedName>
</protein>
<keyword evidence="5" id="KW-1185">Reference proteome</keyword>
<dbReference type="SMART" id="SM00020">
    <property type="entry name" value="Tryp_SPc"/>
    <property type="match status" value="1"/>
</dbReference>
<evidence type="ECO:0000313" key="4">
    <source>
        <dbReference type="EMBL" id="ADG74158.1"/>
    </source>
</evidence>
<evidence type="ECO:0000256" key="1">
    <source>
        <dbReference type="ARBA" id="ARBA00007664"/>
    </source>
</evidence>
<dbReference type="PANTHER" id="PTHR24276:SF91">
    <property type="entry name" value="AT26814P-RELATED"/>
    <property type="match status" value="1"/>
</dbReference>
<feature type="domain" description="Peptidase S1" evidence="3">
    <location>
        <begin position="52"/>
        <end position="262"/>
    </location>
</feature>
<dbReference type="PROSITE" id="PS50240">
    <property type="entry name" value="TRYPSIN_DOM"/>
    <property type="match status" value="1"/>
</dbReference>
<dbReference type="OrthoDB" id="8611574at2"/>